<comment type="cofactor">
    <cofactor evidence="1 6">
        <name>a divalent metal cation</name>
        <dbReference type="ChEBI" id="CHEBI:60240"/>
    </cofactor>
</comment>
<dbReference type="Proteomes" id="UP000188603">
    <property type="component" value="Chromosome"/>
</dbReference>
<protein>
    <recommendedName>
        <fullName evidence="6">dTTP/UTP pyrophosphatase</fullName>
        <shortName evidence="6">dTTPase/UTPase</shortName>
        <ecNumber evidence="6">3.6.1.9</ecNumber>
    </recommendedName>
    <alternativeName>
        <fullName evidence="6">Nucleoside triphosphate pyrophosphatase</fullName>
    </alternativeName>
    <alternativeName>
        <fullName evidence="6">Nucleotide pyrophosphatase</fullName>
        <shortName evidence="6">Nucleotide PPase</shortName>
    </alternativeName>
</protein>
<dbReference type="GO" id="GO:0009117">
    <property type="term" value="P:nucleotide metabolic process"/>
    <property type="evidence" value="ECO:0007669"/>
    <property type="project" value="UniProtKB-KW"/>
</dbReference>
<dbReference type="PANTHER" id="PTHR43213:SF5">
    <property type="entry name" value="BIFUNCTIONAL DTTP_UTP PYROPHOSPHATASE_METHYLTRANSFERASE PROTEIN-RELATED"/>
    <property type="match status" value="1"/>
</dbReference>
<accession>A0A1U9K697</accession>
<comment type="subcellular location">
    <subcellularLocation>
        <location evidence="2 6">Cytoplasm</location>
    </subcellularLocation>
</comment>
<dbReference type="GO" id="GO:0005737">
    <property type="term" value="C:cytoplasm"/>
    <property type="evidence" value="ECO:0007669"/>
    <property type="project" value="UniProtKB-SubCell"/>
</dbReference>
<comment type="catalytic activity">
    <reaction evidence="6">
        <text>dTTP + H2O = dTMP + diphosphate + H(+)</text>
        <dbReference type="Rhea" id="RHEA:28534"/>
        <dbReference type="ChEBI" id="CHEBI:15377"/>
        <dbReference type="ChEBI" id="CHEBI:15378"/>
        <dbReference type="ChEBI" id="CHEBI:33019"/>
        <dbReference type="ChEBI" id="CHEBI:37568"/>
        <dbReference type="ChEBI" id="CHEBI:63528"/>
        <dbReference type="EC" id="3.6.1.9"/>
    </reaction>
</comment>
<evidence type="ECO:0000313" key="8">
    <source>
        <dbReference type="Proteomes" id="UP000188603"/>
    </source>
</evidence>
<evidence type="ECO:0000256" key="5">
    <source>
        <dbReference type="ARBA" id="ARBA00023080"/>
    </source>
</evidence>
<evidence type="ECO:0000256" key="1">
    <source>
        <dbReference type="ARBA" id="ARBA00001968"/>
    </source>
</evidence>
<comment type="similarity">
    <text evidence="6">Belongs to the Maf family. YhdE subfamily.</text>
</comment>
<keyword evidence="4 6" id="KW-0378">Hydrolase</keyword>
<dbReference type="EMBL" id="CP019699">
    <property type="protein sequence ID" value="AQS55548.1"/>
    <property type="molecule type" value="Genomic_DNA"/>
</dbReference>
<evidence type="ECO:0000313" key="7">
    <source>
        <dbReference type="EMBL" id="AQS55548.1"/>
    </source>
</evidence>
<dbReference type="STRING" id="1471761.B0W44_06870"/>
<keyword evidence="8" id="KW-1185">Reference proteome</keyword>
<dbReference type="RefSeq" id="WP_077719414.1">
    <property type="nucleotide sequence ID" value="NZ_CP019699.1"/>
</dbReference>
<reference evidence="7 8" key="1">
    <citation type="journal article" date="2015" name="Int. J. Syst. Evol. Microbiol.">
        <title>Novibacillus thermophilus gen. nov., sp. nov., a Gram-staining-negative and moderately thermophilic member of the family Thermoactinomycetaceae.</title>
        <authorList>
            <person name="Yang G."/>
            <person name="Chen J."/>
            <person name="Zhou S."/>
        </authorList>
    </citation>
    <scope>NUCLEOTIDE SEQUENCE [LARGE SCALE GENOMIC DNA]</scope>
    <source>
        <strain evidence="7 8">SG-1</strain>
    </source>
</reference>
<dbReference type="Gene3D" id="3.90.950.10">
    <property type="match status" value="1"/>
</dbReference>
<feature type="site" description="Important for substrate specificity" evidence="6">
    <location>
        <position position="79"/>
    </location>
</feature>
<dbReference type="OrthoDB" id="9807767at2"/>
<dbReference type="NCBIfam" id="TIGR00172">
    <property type="entry name" value="maf"/>
    <property type="match status" value="1"/>
</dbReference>
<feature type="active site" description="Proton acceptor" evidence="6">
    <location>
        <position position="78"/>
    </location>
</feature>
<gene>
    <name evidence="7" type="ORF">B0W44_06870</name>
</gene>
<evidence type="ECO:0000256" key="3">
    <source>
        <dbReference type="ARBA" id="ARBA00022490"/>
    </source>
</evidence>
<feature type="site" description="Important for substrate specificity" evidence="6">
    <location>
        <position position="17"/>
    </location>
</feature>
<dbReference type="InterPro" id="IPR003697">
    <property type="entry name" value="Maf-like"/>
</dbReference>
<dbReference type="PANTHER" id="PTHR43213">
    <property type="entry name" value="BIFUNCTIONAL DTTP/UTP PYROPHOSPHATASE/METHYLTRANSFERASE PROTEIN-RELATED"/>
    <property type="match status" value="1"/>
</dbReference>
<keyword evidence="3 6" id="KW-0963">Cytoplasm</keyword>
<dbReference type="PIRSF" id="PIRSF006305">
    <property type="entry name" value="Maf"/>
    <property type="match status" value="1"/>
</dbReference>
<evidence type="ECO:0000256" key="2">
    <source>
        <dbReference type="ARBA" id="ARBA00004496"/>
    </source>
</evidence>
<dbReference type="CDD" id="cd00555">
    <property type="entry name" value="Maf"/>
    <property type="match status" value="1"/>
</dbReference>
<name>A0A1U9K697_9BACL</name>
<dbReference type="GO" id="GO:0036221">
    <property type="term" value="F:UTP diphosphatase activity"/>
    <property type="evidence" value="ECO:0007669"/>
    <property type="project" value="RHEA"/>
</dbReference>
<dbReference type="Pfam" id="PF02545">
    <property type="entry name" value="Maf"/>
    <property type="match status" value="1"/>
</dbReference>
<evidence type="ECO:0000256" key="6">
    <source>
        <dbReference type="HAMAP-Rule" id="MF_00528"/>
    </source>
</evidence>
<evidence type="ECO:0000256" key="4">
    <source>
        <dbReference type="ARBA" id="ARBA00022801"/>
    </source>
</evidence>
<sequence>MLQPHERRLVLASSSPRRKQLMGLLGLPYDVVVKPVDEQIAPGVSPEEAVRELALRKARAAVKDVRESNQDAVVIGADTVVVLDGHILGKPRDEQDAFHMLCALQGKTHQVYSGVTCIDAVTGKTVVDHCATAVTFKPLTESQIMRYIQTGEPKDKAGAYGIQGRGAVIVEKMEGDYFNVVGLPLSRLNDMLRDFGFDVI</sequence>
<feature type="site" description="Important for substrate specificity" evidence="6">
    <location>
        <position position="163"/>
    </location>
</feature>
<dbReference type="EC" id="3.6.1.9" evidence="6"/>
<dbReference type="InterPro" id="IPR029001">
    <property type="entry name" value="ITPase-like_fam"/>
</dbReference>
<organism evidence="7 8">
    <name type="scientific">Novibacillus thermophilus</name>
    <dbReference type="NCBI Taxonomy" id="1471761"/>
    <lineage>
        <taxon>Bacteria</taxon>
        <taxon>Bacillati</taxon>
        <taxon>Bacillota</taxon>
        <taxon>Bacilli</taxon>
        <taxon>Bacillales</taxon>
        <taxon>Thermoactinomycetaceae</taxon>
        <taxon>Novibacillus</taxon>
    </lineage>
</organism>
<comment type="function">
    <text evidence="6">Nucleoside triphosphate pyrophosphatase that hydrolyzes dTTP and UTP. May have a dual role in cell division arrest and in preventing the incorporation of modified nucleotides into cellular nucleic acids.</text>
</comment>
<comment type="catalytic activity">
    <reaction evidence="6">
        <text>UTP + H2O = UMP + diphosphate + H(+)</text>
        <dbReference type="Rhea" id="RHEA:29395"/>
        <dbReference type="ChEBI" id="CHEBI:15377"/>
        <dbReference type="ChEBI" id="CHEBI:15378"/>
        <dbReference type="ChEBI" id="CHEBI:33019"/>
        <dbReference type="ChEBI" id="CHEBI:46398"/>
        <dbReference type="ChEBI" id="CHEBI:57865"/>
        <dbReference type="EC" id="3.6.1.9"/>
    </reaction>
</comment>
<dbReference type="KEGG" id="ntr:B0W44_06870"/>
<dbReference type="HAMAP" id="MF_00528">
    <property type="entry name" value="Maf"/>
    <property type="match status" value="1"/>
</dbReference>
<dbReference type="AlphaFoldDB" id="A0A1U9K697"/>
<dbReference type="FunFam" id="3.90.950.10:FF:000005">
    <property type="entry name" value="7-methyl-GTP pyrophosphatase"/>
    <property type="match status" value="1"/>
</dbReference>
<keyword evidence="5 6" id="KW-0546">Nucleotide metabolism</keyword>
<comment type="caution">
    <text evidence="6">Lacks conserved residue(s) required for the propagation of feature annotation.</text>
</comment>
<dbReference type="GO" id="GO:0036218">
    <property type="term" value="F:dTTP diphosphatase activity"/>
    <property type="evidence" value="ECO:0007669"/>
    <property type="project" value="RHEA"/>
</dbReference>
<dbReference type="SUPFAM" id="SSF52972">
    <property type="entry name" value="ITPase-like"/>
    <property type="match status" value="1"/>
</dbReference>
<proteinExistence type="inferred from homology"/>